<dbReference type="Gene3D" id="1.10.30.50">
    <property type="match status" value="1"/>
</dbReference>
<evidence type="ECO:0000313" key="1">
    <source>
        <dbReference type="EMBL" id="MBL3657292.1"/>
    </source>
</evidence>
<reference evidence="1" key="1">
    <citation type="submission" date="2021-01" db="EMBL/GenBank/DDBJ databases">
        <title>Fulvivirga kasyanovii gen. nov., sp nov., a novel member of the phylum Bacteroidetes isolated from seawater in a mussel farm.</title>
        <authorList>
            <person name="Zhao L.-H."/>
            <person name="Wang Z.-J."/>
        </authorList>
    </citation>
    <scope>NUCLEOTIDE SEQUENCE</scope>
    <source>
        <strain evidence="1">2943</strain>
    </source>
</reference>
<evidence type="ECO:0008006" key="3">
    <source>
        <dbReference type="Google" id="ProtNLM"/>
    </source>
</evidence>
<accession>A0A937F946</accession>
<gene>
    <name evidence="1" type="ORF">JL102_14190</name>
</gene>
<organism evidence="1 2">
    <name type="scientific">Fulvivirga sediminis</name>
    <dbReference type="NCBI Taxonomy" id="2803949"/>
    <lineage>
        <taxon>Bacteria</taxon>
        <taxon>Pseudomonadati</taxon>
        <taxon>Bacteroidota</taxon>
        <taxon>Cytophagia</taxon>
        <taxon>Cytophagales</taxon>
        <taxon>Fulvivirgaceae</taxon>
        <taxon>Fulvivirga</taxon>
    </lineage>
</organism>
<keyword evidence="2" id="KW-1185">Reference proteome</keyword>
<comment type="caution">
    <text evidence="1">The sequence shown here is derived from an EMBL/GenBank/DDBJ whole genome shotgun (WGS) entry which is preliminary data.</text>
</comment>
<name>A0A937F946_9BACT</name>
<dbReference type="AlphaFoldDB" id="A0A937F946"/>
<protein>
    <recommendedName>
        <fullName evidence="3">HNH endonuclease</fullName>
    </recommendedName>
</protein>
<sequence>MIYPYTYFDHKIQKFHEGLTHFFDKLFELDLEEYDQDQLLKTPMIEIVGTSKTRLETPLREIVRLYHALNAQEKDLIKRSFEENNKIEELCKGEGEPKKYTELPNSIREAIEGFWKTLWEGFSGKENINQHLKVLCGEVLEHFHEFKKQPDQKTRVCPFCGINGLKPSDDIYRNAYDHYLPKSLYPFTSVNFKNLVPICHECNSDEKKATDTLFKDGDRRIAFYPYDSTIDPAKLSVTITRNQAYNPSNNSTLMKKNFKYQYDILIDGKGDERIDTWDDIFRVKEKYQRYLADFETEWFEQLKSDFKESVEDGIAFERFKTKTLNKLSRELLANEKGIIKRAYYQYLFEMSGFEEDLKFTAGIRAA</sequence>
<dbReference type="RefSeq" id="WP_202245072.1">
    <property type="nucleotide sequence ID" value="NZ_JAESIY010000007.1"/>
</dbReference>
<dbReference type="Proteomes" id="UP000659388">
    <property type="component" value="Unassembled WGS sequence"/>
</dbReference>
<proteinExistence type="predicted"/>
<evidence type="ECO:0000313" key="2">
    <source>
        <dbReference type="Proteomes" id="UP000659388"/>
    </source>
</evidence>
<dbReference type="EMBL" id="JAESIY010000007">
    <property type="protein sequence ID" value="MBL3657292.1"/>
    <property type="molecule type" value="Genomic_DNA"/>
</dbReference>